<gene>
    <name evidence="1" type="ORF">DSM100688_0420</name>
</gene>
<accession>A0A6L4X328</accession>
<dbReference type="AlphaFoldDB" id="A0A6L4X328"/>
<reference evidence="1 2" key="1">
    <citation type="submission" date="2019-10" db="EMBL/GenBank/DDBJ databases">
        <title>Characterization of the phylogenetic diversity of two novel species belonging to the genus Bifidobacterium: Bifidobacterium cebidarum sp. nov. and Bifidobacterium leontopitheci sp. nov.</title>
        <authorList>
            <person name="Lugli G.A."/>
            <person name="Duranti S."/>
            <person name="Milani C."/>
            <person name="Turroni F."/>
            <person name="Ventura M."/>
        </authorList>
    </citation>
    <scope>NUCLEOTIDE SEQUENCE [LARGE SCALE GENOMIC DNA]</scope>
    <source>
        <strain evidence="1 2">DSM 100688</strain>
    </source>
</reference>
<comment type="caution">
    <text evidence="1">The sequence shown here is derived from an EMBL/GenBank/DDBJ whole genome shotgun (WGS) entry which is preliminary data.</text>
</comment>
<evidence type="ECO:0000313" key="2">
    <source>
        <dbReference type="Proteomes" id="UP000482084"/>
    </source>
</evidence>
<sequence>MDSRITARVETITPERDDVLLTCEEVAAMLGISTGALAVRRYRGTGPAFVKLPGKQGGNMRDTRRVRYPRSCVIAWCMSGGLQYQTKAA</sequence>
<organism evidence="1 2">
    <name type="scientific">Bifidobacterium ramosum</name>
    <dbReference type="NCBI Taxonomy" id="1798158"/>
    <lineage>
        <taxon>Bacteria</taxon>
        <taxon>Bacillati</taxon>
        <taxon>Actinomycetota</taxon>
        <taxon>Actinomycetes</taxon>
        <taxon>Bifidobacteriales</taxon>
        <taxon>Bifidobacteriaceae</taxon>
        <taxon>Bifidobacterium</taxon>
    </lineage>
</organism>
<proteinExistence type="predicted"/>
<protein>
    <recommendedName>
        <fullName evidence="3">Helix-turn-helix domain-containing protein</fullName>
    </recommendedName>
</protein>
<dbReference type="Proteomes" id="UP000482084">
    <property type="component" value="Unassembled WGS sequence"/>
</dbReference>
<dbReference type="EMBL" id="WBSM01000001">
    <property type="protein sequence ID" value="KAB8289340.1"/>
    <property type="molecule type" value="Genomic_DNA"/>
</dbReference>
<evidence type="ECO:0008006" key="3">
    <source>
        <dbReference type="Google" id="ProtNLM"/>
    </source>
</evidence>
<dbReference type="RefSeq" id="WP_239519277.1">
    <property type="nucleotide sequence ID" value="NZ_WBSM01000001.1"/>
</dbReference>
<name>A0A6L4X328_9BIFI</name>
<evidence type="ECO:0000313" key="1">
    <source>
        <dbReference type="EMBL" id="KAB8289340.1"/>
    </source>
</evidence>
<keyword evidence="2" id="KW-1185">Reference proteome</keyword>